<evidence type="ECO:0000256" key="3">
    <source>
        <dbReference type="ARBA" id="ARBA00023157"/>
    </source>
</evidence>
<dbReference type="InterPro" id="IPR008263">
    <property type="entry name" value="GH16_AS"/>
</dbReference>
<dbReference type="PANTHER" id="PTHR31062">
    <property type="entry name" value="XYLOGLUCAN ENDOTRANSGLUCOSYLASE/HYDROLASE PROTEIN 8-RELATED"/>
    <property type="match status" value="1"/>
</dbReference>
<evidence type="ECO:0000256" key="7">
    <source>
        <dbReference type="PIRSR" id="PIRSR005604-2"/>
    </source>
</evidence>
<sequence>MKNHNVLLVIILSLAILEEGLVQANFFKSTIVNWGAQNSAISSNGSNAMLVLNQFSGSGIQSKKQFLYGSIEMFIKLVPGNSAGTVTAYYMSSSGENHDEIDFEFLGNVSGQPYIIHTNIYTQGVGNREQQFYPWFDPTSDFHNYTIHWNPNQVVWFVDEIPIRVFKNYATAGIPYPNSQPMRLFSSIWNADNWATRGGLVKIDWSQAPFVARFRRLRLRACKWLGQFSLSQCAANTPVNWWSSPAYGRLSYAQVGQMMWARNNYMIYDYCEDVRRFKDQMPPECSLQQY</sequence>
<comment type="similarity">
    <text evidence="8">Belongs to the glycosyl hydrolase 16 family.</text>
</comment>
<comment type="subcellular location">
    <subcellularLocation>
        <location evidence="8">Secreted</location>
        <location evidence="8">Cell wall</location>
    </subcellularLocation>
    <subcellularLocation>
        <location evidence="8">Secreted</location>
        <location evidence="8">Extracellular space</location>
        <location evidence="8">Apoplast</location>
    </subcellularLocation>
</comment>
<evidence type="ECO:0000313" key="11">
    <source>
        <dbReference type="Proteomes" id="UP001552299"/>
    </source>
</evidence>
<dbReference type="EC" id="2.4.1.207" evidence="8"/>
<evidence type="ECO:0000256" key="6">
    <source>
        <dbReference type="PIRSR" id="PIRSR005604-1"/>
    </source>
</evidence>
<dbReference type="AlphaFoldDB" id="A0ABD0TX01"/>
<feature type="glycosylation site" description="N-linked (GlcNAc...) asparagine" evidence="7">
    <location>
        <position position="108"/>
    </location>
</feature>
<feature type="domain" description="GH16" evidence="9">
    <location>
        <begin position="1"/>
        <end position="214"/>
    </location>
</feature>
<dbReference type="InterPro" id="IPR013320">
    <property type="entry name" value="ConA-like_dom_sf"/>
</dbReference>
<dbReference type="PROSITE" id="PS51762">
    <property type="entry name" value="GH16_2"/>
    <property type="match status" value="1"/>
</dbReference>
<dbReference type="CDD" id="cd02176">
    <property type="entry name" value="GH16_XET"/>
    <property type="match status" value="1"/>
</dbReference>
<dbReference type="InterPro" id="IPR016455">
    <property type="entry name" value="XTH"/>
</dbReference>
<keyword evidence="3" id="KW-1015">Disulfide bond</keyword>
<keyword evidence="2 8" id="KW-0378">Hydrolase</keyword>
<comment type="PTM">
    <text evidence="8">Contains at least one intrachain disulfide bond essential for its enzymatic activity.</text>
</comment>
<organism evidence="10 11">
    <name type="scientific">Dendrobium thyrsiflorum</name>
    <name type="common">Pinecone-like raceme dendrobium</name>
    <name type="synonym">Orchid</name>
    <dbReference type="NCBI Taxonomy" id="117978"/>
    <lineage>
        <taxon>Eukaryota</taxon>
        <taxon>Viridiplantae</taxon>
        <taxon>Streptophyta</taxon>
        <taxon>Embryophyta</taxon>
        <taxon>Tracheophyta</taxon>
        <taxon>Spermatophyta</taxon>
        <taxon>Magnoliopsida</taxon>
        <taxon>Liliopsida</taxon>
        <taxon>Asparagales</taxon>
        <taxon>Orchidaceae</taxon>
        <taxon>Epidendroideae</taxon>
        <taxon>Malaxideae</taxon>
        <taxon>Dendrobiinae</taxon>
        <taxon>Dendrobium</taxon>
    </lineage>
</organism>
<accession>A0ABD0TX01</accession>
<dbReference type="InterPro" id="IPR010713">
    <property type="entry name" value="XET_C"/>
</dbReference>
<feature type="active site" description="Nucleophile" evidence="6">
    <location>
        <position position="100"/>
    </location>
</feature>
<dbReference type="PROSITE" id="PS01034">
    <property type="entry name" value="GH16_1"/>
    <property type="match status" value="1"/>
</dbReference>
<evidence type="ECO:0000256" key="8">
    <source>
        <dbReference type="RuleBase" id="RU361120"/>
    </source>
</evidence>
<dbReference type="GO" id="GO:0016762">
    <property type="term" value="F:xyloglucan:xyloglucosyl transferase activity"/>
    <property type="evidence" value="ECO:0007669"/>
    <property type="project" value="UniProtKB-EC"/>
</dbReference>
<dbReference type="FunFam" id="2.60.120.200:FF:000025">
    <property type="entry name" value="Xyloglucan endotransglucosylase/hydrolase"/>
    <property type="match status" value="1"/>
</dbReference>
<reference evidence="10 11" key="1">
    <citation type="journal article" date="2024" name="Plant Biotechnol. J.">
        <title>Dendrobium thyrsiflorum genome and its molecular insights into genes involved in important horticultural traits.</title>
        <authorList>
            <person name="Chen B."/>
            <person name="Wang J.Y."/>
            <person name="Zheng P.J."/>
            <person name="Li K.L."/>
            <person name="Liang Y.M."/>
            <person name="Chen X.F."/>
            <person name="Zhang C."/>
            <person name="Zhao X."/>
            <person name="He X."/>
            <person name="Zhang G.Q."/>
            <person name="Liu Z.J."/>
            <person name="Xu Q."/>
        </authorList>
    </citation>
    <scope>NUCLEOTIDE SEQUENCE [LARGE SCALE GENOMIC DNA]</scope>
    <source>
        <strain evidence="10">GZMU011</strain>
    </source>
</reference>
<name>A0ABD0TX01_DENTH</name>
<keyword evidence="8" id="KW-0134">Cell wall</keyword>
<evidence type="ECO:0000256" key="4">
    <source>
        <dbReference type="ARBA" id="ARBA00023180"/>
    </source>
</evidence>
<feature type="chain" id="PRO_5044526456" description="Xyloglucan endotransglucosylase/hydrolase" evidence="8">
    <location>
        <begin position="25"/>
        <end position="290"/>
    </location>
</feature>
<comment type="function">
    <text evidence="8">Catalyzes xyloglucan endohydrolysis (XEH) and/or endotransglycosylation (XET). Cleaves and religates xyloglucan polymers, an essential constituent of the primary cell wall, and thereby participates in cell wall construction of growing tissues.</text>
</comment>
<keyword evidence="8" id="KW-0964">Secreted</keyword>
<keyword evidence="1 8" id="KW-0808">Transferase</keyword>
<dbReference type="SUPFAM" id="SSF49899">
    <property type="entry name" value="Concanavalin A-like lectins/glucanases"/>
    <property type="match status" value="1"/>
</dbReference>
<comment type="caution">
    <text evidence="10">The sequence shown here is derived from an EMBL/GenBank/DDBJ whole genome shotgun (WGS) entry which is preliminary data.</text>
</comment>
<evidence type="ECO:0000256" key="2">
    <source>
        <dbReference type="ARBA" id="ARBA00022801"/>
    </source>
</evidence>
<keyword evidence="5 8" id="KW-0326">Glycosidase</keyword>
<gene>
    <name evidence="10" type="ORF">M5K25_026144</name>
</gene>
<feature type="active site" description="Proton donor" evidence="6">
    <location>
        <position position="104"/>
    </location>
</feature>
<dbReference type="InterPro" id="IPR044791">
    <property type="entry name" value="Beta-glucanase/XTH"/>
</dbReference>
<dbReference type="EMBL" id="JANQDX010000019">
    <property type="protein sequence ID" value="KAL0904073.1"/>
    <property type="molecule type" value="Genomic_DNA"/>
</dbReference>
<evidence type="ECO:0000256" key="5">
    <source>
        <dbReference type="ARBA" id="ARBA00023295"/>
    </source>
</evidence>
<dbReference type="Pfam" id="PF00722">
    <property type="entry name" value="Glyco_hydro_16"/>
    <property type="match status" value="1"/>
</dbReference>
<keyword evidence="8" id="KW-0961">Cell wall biogenesis/degradation</keyword>
<keyword evidence="8" id="KW-0052">Apoplast</keyword>
<evidence type="ECO:0000256" key="1">
    <source>
        <dbReference type="ARBA" id="ARBA00022679"/>
    </source>
</evidence>
<proteinExistence type="inferred from homology"/>
<dbReference type="GO" id="GO:0048046">
    <property type="term" value="C:apoplast"/>
    <property type="evidence" value="ECO:0007669"/>
    <property type="project" value="UniProtKB-SubCell"/>
</dbReference>
<dbReference type="GO" id="GO:0071555">
    <property type="term" value="P:cell wall organization"/>
    <property type="evidence" value="ECO:0007669"/>
    <property type="project" value="UniProtKB-KW"/>
</dbReference>
<dbReference type="InterPro" id="IPR000757">
    <property type="entry name" value="Beta-glucanase-like"/>
</dbReference>
<protein>
    <recommendedName>
        <fullName evidence="8">Xyloglucan endotransglucosylase/hydrolase</fullName>
        <ecNumber evidence="8">2.4.1.207</ecNumber>
    </recommendedName>
</protein>
<keyword evidence="8" id="KW-0732">Signal</keyword>
<dbReference type="Proteomes" id="UP001552299">
    <property type="component" value="Unassembled WGS sequence"/>
</dbReference>
<dbReference type="PIRSF" id="PIRSF005604">
    <property type="entry name" value="XET"/>
    <property type="match status" value="1"/>
</dbReference>
<dbReference type="Gene3D" id="2.60.120.200">
    <property type="match status" value="1"/>
</dbReference>
<evidence type="ECO:0000259" key="9">
    <source>
        <dbReference type="PROSITE" id="PS51762"/>
    </source>
</evidence>
<keyword evidence="11" id="KW-1185">Reference proteome</keyword>
<evidence type="ECO:0000313" key="10">
    <source>
        <dbReference type="EMBL" id="KAL0904073.1"/>
    </source>
</evidence>
<feature type="signal peptide" evidence="8">
    <location>
        <begin position="1"/>
        <end position="24"/>
    </location>
</feature>
<dbReference type="Pfam" id="PF06955">
    <property type="entry name" value="XET_C"/>
    <property type="match status" value="1"/>
</dbReference>
<keyword evidence="4" id="KW-0325">Glycoprotein</keyword>
<dbReference type="GO" id="GO:0016798">
    <property type="term" value="F:hydrolase activity, acting on glycosyl bonds"/>
    <property type="evidence" value="ECO:0007669"/>
    <property type="project" value="UniProtKB-KW"/>
</dbReference>